<sequence length="48" mass="5523">MSVSRLSSAGCIDHFTKENKLIFSKTKSDIENDFASHTPFLIFNFKNR</sequence>
<gene>
    <name evidence="1" type="ORF">HMPREF0621_0041</name>
</gene>
<proteinExistence type="predicted"/>
<name>C9PM17_9PAST</name>
<dbReference type="HOGENOM" id="CLU_3155949_0_0_6"/>
<dbReference type="AlphaFoldDB" id="C9PM17"/>
<reference evidence="1 2" key="1">
    <citation type="submission" date="2009-10" db="EMBL/GenBank/DDBJ databases">
        <authorList>
            <person name="Muzny D."/>
            <person name="Qin X."/>
            <person name="Deng J."/>
            <person name="Jiang H."/>
            <person name="Liu Y."/>
            <person name="Qu J."/>
            <person name="Song X.-Z."/>
            <person name="Zhang L."/>
            <person name="Thornton R."/>
            <person name="Coyle M."/>
            <person name="Francisco L."/>
            <person name="Jackson L."/>
            <person name="Javaid M."/>
            <person name="Korchina V."/>
            <person name="Kovar C."/>
            <person name="Mata R."/>
            <person name="Mathew T."/>
            <person name="Ngo R."/>
            <person name="Nguyen L."/>
            <person name="Nguyen N."/>
            <person name="Okwuonu G."/>
            <person name="Ongeri F."/>
            <person name="Pham C."/>
            <person name="Simmons D."/>
            <person name="Wilczek-Boney K."/>
            <person name="Hale W."/>
            <person name="Jakkamsetti A."/>
            <person name="Pham P."/>
            <person name="Ruth R."/>
            <person name="San Lucas F."/>
            <person name="Warren J."/>
            <person name="Zhang J."/>
            <person name="Zhao Z."/>
            <person name="Zhou C."/>
            <person name="Zhu D."/>
            <person name="Lee S."/>
            <person name="Bess C."/>
            <person name="Blankenburg K."/>
            <person name="Forbes L."/>
            <person name="Fu Q."/>
            <person name="Gubbala S."/>
            <person name="Hirani K."/>
            <person name="Jayaseelan J.C."/>
            <person name="Lara F."/>
            <person name="Munidasa M."/>
            <person name="Palculict T."/>
            <person name="Patil S."/>
            <person name="Pu L.-L."/>
            <person name="Saada N."/>
            <person name="Tang L."/>
            <person name="Weissenberger G."/>
            <person name="Zhu Y."/>
            <person name="Hemphill L."/>
            <person name="Shang Y."/>
            <person name="Youmans B."/>
            <person name="Ayvaz T."/>
            <person name="Ross M."/>
            <person name="Santibanez J."/>
            <person name="Aqrawi P."/>
            <person name="Gross S."/>
            <person name="Joshi V."/>
            <person name="Fowler G."/>
            <person name="Nazareth L."/>
            <person name="Reid J."/>
            <person name="Worley K."/>
            <person name="Petrosino J."/>
            <person name="Highlander S."/>
            <person name="Gibbs R."/>
        </authorList>
    </citation>
    <scope>NUCLEOTIDE SEQUENCE [LARGE SCALE GENOMIC DNA]</scope>
    <source>
        <strain evidence="1 2">ATCC 43325</strain>
    </source>
</reference>
<evidence type="ECO:0000313" key="1">
    <source>
        <dbReference type="EMBL" id="EEX51237.1"/>
    </source>
</evidence>
<protein>
    <submittedName>
        <fullName evidence="1">Uncharacterized protein</fullName>
    </submittedName>
</protein>
<organism evidence="1 2">
    <name type="scientific">Pasteurella dagmatis ATCC 43325</name>
    <dbReference type="NCBI Taxonomy" id="667128"/>
    <lineage>
        <taxon>Bacteria</taxon>
        <taxon>Pseudomonadati</taxon>
        <taxon>Pseudomonadota</taxon>
        <taxon>Gammaproteobacteria</taxon>
        <taxon>Pasteurellales</taxon>
        <taxon>Pasteurellaceae</taxon>
        <taxon>Pasteurella</taxon>
    </lineage>
</organism>
<dbReference type="EMBL" id="ACZR01000001">
    <property type="protein sequence ID" value="EEX51237.1"/>
    <property type="molecule type" value="Genomic_DNA"/>
</dbReference>
<evidence type="ECO:0000313" key="2">
    <source>
        <dbReference type="Proteomes" id="UP000005519"/>
    </source>
</evidence>
<dbReference type="STRING" id="667128.HMPREF0621_0041"/>
<keyword evidence="2" id="KW-1185">Reference proteome</keyword>
<dbReference type="Proteomes" id="UP000005519">
    <property type="component" value="Unassembled WGS sequence"/>
</dbReference>
<accession>C9PM17</accession>
<comment type="caution">
    <text evidence="1">The sequence shown here is derived from an EMBL/GenBank/DDBJ whole genome shotgun (WGS) entry which is preliminary data.</text>
</comment>